<dbReference type="EMBL" id="CAJNOQ010008592">
    <property type="protein sequence ID" value="CAF1201447.1"/>
    <property type="molecule type" value="Genomic_DNA"/>
</dbReference>
<gene>
    <name evidence="2" type="ORF">GPM918_LOCUS23742</name>
    <name evidence="3" type="ORF">OVA965_LOCUS35837</name>
    <name evidence="4" type="ORF">SRO942_LOCUS23741</name>
    <name evidence="5" type="ORF">TMI583_LOCUS36820</name>
</gene>
<dbReference type="EMBL" id="CAJOBC010008593">
    <property type="protein sequence ID" value="CAF3965915.1"/>
    <property type="molecule type" value="Genomic_DNA"/>
</dbReference>
<proteinExistence type="predicted"/>
<reference evidence="2" key="1">
    <citation type="submission" date="2021-02" db="EMBL/GenBank/DDBJ databases">
        <authorList>
            <person name="Nowell W R."/>
        </authorList>
    </citation>
    <scope>NUCLEOTIDE SEQUENCE</scope>
</reference>
<dbReference type="Proteomes" id="UP000663829">
    <property type="component" value="Unassembled WGS sequence"/>
</dbReference>
<dbReference type="AlphaFoldDB" id="A0A814WQD6"/>
<feature type="region of interest" description="Disordered" evidence="1">
    <location>
        <begin position="88"/>
        <end position="107"/>
    </location>
</feature>
<dbReference type="EMBL" id="CAJNOK010031722">
    <property type="protein sequence ID" value="CAF1475551.1"/>
    <property type="molecule type" value="Genomic_DNA"/>
</dbReference>
<comment type="caution">
    <text evidence="2">The sequence shown here is derived from an EMBL/GenBank/DDBJ whole genome shotgun (WGS) entry which is preliminary data.</text>
</comment>
<dbReference type="Proteomes" id="UP000681722">
    <property type="component" value="Unassembled WGS sequence"/>
</dbReference>
<protein>
    <submittedName>
        <fullName evidence="2">Uncharacterized protein</fullName>
    </submittedName>
</protein>
<evidence type="ECO:0000313" key="2">
    <source>
        <dbReference type="EMBL" id="CAF1201447.1"/>
    </source>
</evidence>
<dbReference type="Proteomes" id="UP000677228">
    <property type="component" value="Unassembled WGS sequence"/>
</dbReference>
<dbReference type="Proteomes" id="UP000682733">
    <property type="component" value="Unassembled WGS sequence"/>
</dbReference>
<sequence>MKLFYEKLDAHIQNMNEKFRNKFVIKQAMYEGIVLPLKEGWGSPKFKFWANSNFKLVTIREQQIVYGAKNNHPVVTYEQMYSKLKESHERVGHHGRDRTWREVRSFS</sequence>
<accession>A0A814WQD6</accession>
<evidence type="ECO:0000313" key="5">
    <source>
        <dbReference type="EMBL" id="CAF4266792.1"/>
    </source>
</evidence>
<dbReference type="OrthoDB" id="10048525at2759"/>
<keyword evidence="6" id="KW-1185">Reference proteome</keyword>
<organism evidence="2 6">
    <name type="scientific">Didymodactylos carnosus</name>
    <dbReference type="NCBI Taxonomy" id="1234261"/>
    <lineage>
        <taxon>Eukaryota</taxon>
        <taxon>Metazoa</taxon>
        <taxon>Spiralia</taxon>
        <taxon>Gnathifera</taxon>
        <taxon>Rotifera</taxon>
        <taxon>Eurotatoria</taxon>
        <taxon>Bdelloidea</taxon>
        <taxon>Philodinida</taxon>
        <taxon>Philodinidae</taxon>
        <taxon>Didymodactylos</taxon>
    </lineage>
</organism>
<evidence type="ECO:0000313" key="4">
    <source>
        <dbReference type="EMBL" id="CAF3965915.1"/>
    </source>
</evidence>
<dbReference type="EMBL" id="CAJOBA010053629">
    <property type="protein sequence ID" value="CAF4266792.1"/>
    <property type="molecule type" value="Genomic_DNA"/>
</dbReference>
<name>A0A814WQD6_9BILA</name>
<evidence type="ECO:0000256" key="1">
    <source>
        <dbReference type="SAM" id="MobiDB-lite"/>
    </source>
</evidence>
<evidence type="ECO:0000313" key="3">
    <source>
        <dbReference type="EMBL" id="CAF1475551.1"/>
    </source>
</evidence>
<evidence type="ECO:0000313" key="6">
    <source>
        <dbReference type="Proteomes" id="UP000663829"/>
    </source>
</evidence>